<dbReference type="AlphaFoldDB" id="A0A1T3J351"/>
<dbReference type="InterPro" id="IPR000595">
    <property type="entry name" value="cNMP-bd_dom"/>
</dbReference>
<dbReference type="InterPro" id="IPR014710">
    <property type="entry name" value="RmlC-like_jellyroll"/>
</dbReference>
<sequence length="194" mass="23035">MFETLFKYLNKQISSPFSEQELELVKNAFTPMKIRKRQYFLNKGDICKYFAFIVKGAMRQYMIDDKGVEHIVHLGIENWWIGDRESWVMLSPSNYYIDAWEDSELLLITRADSLRLLHELPAFGEFVRSLYERNSIATQKRITSSISNTAKKRYSYFINCFPDFLERFPQHIIASYLGITKETLSRIRKQGFQK</sequence>
<dbReference type="InterPro" id="IPR018490">
    <property type="entry name" value="cNMP-bd_dom_sf"/>
</dbReference>
<dbReference type="Pfam" id="PF00027">
    <property type="entry name" value="cNMP_binding"/>
    <property type="match status" value="1"/>
</dbReference>
<feature type="domain" description="Cyclic nucleotide-binding" evidence="1">
    <location>
        <begin position="33"/>
        <end position="118"/>
    </location>
</feature>
<dbReference type="Gene3D" id="2.60.120.10">
    <property type="entry name" value="Jelly Rolls"/>
    <property type="match status" value="1"/>
</dbReference>
<accession>A0A1T3J351</accession>
<organism evidence="2 3">
    <name type="scientific">Elizabethkingia meningoseptica</name>
    <name type="common">Chryseobacterium meningosepticum</name>
    <dbReference type="NCBI Taxonomy" id="238"/>
    <lineage>
        <taxon>Bacteria</taxon>
        <taxon>Pseudomonadati</taxon>
        <taxon>Bacteroidota</taxon>
        <taxon>Flavobacteriia</taxon>
        <taxon>Flavobacteriales</taxon>
        <taxon>Weeksellaceae</taxon>
        <taxon>Elizabethkingia</taxon>
    </lineage>
</organism>
<dbReference type="SUPFAM" id="SSF51206">
    <property type="entry name" value="cAMP-binding domain-like"/>
    <property type="match status" value="1"/>
</dbReference>
<dbReference type="CDD" id="cd00038">
    <property type="entry name" value="CAP_ED"/>
    <property type="match status" value="1"/>
</dbReference>
<dbReference type="OrthoDB" id="1092431at2"/>
<protein>
    <submittedName>
        <fullName evidence="2">Cyclic nucleotide-binding protein</fullName>
    </submittedName>
</protein>
<evidence type="ECO:0000313" key="2">
    <source>
        <dbReference type="EMBL" id="OOH94303.1"/>
    </source>
</evidence>
<dbReference type="EMBL" id="MPOG01000014">
    <property type="protein sequence ID" value="OOH94303.1"/>
    <property type="molecule type" value="Genomic_DNA"/>
</dbReference>
<evidence type="ECO:0000259" key="1">
    <source>
        <dbReference type="Pfam" id="PF00027"/>
    </source>
</evidence>
<proteinExistence type="predicted"/>
<evidence type="ECO:0000313" key="3">
    <source>
        <dbReference type="Proteomes" id="UP000188947"/>
    </source>
</evidence>
<gene>
    <name evidence="2" type="ORF">BMF97_13180</name>
</gene>
<dbReference type="Proteomes" id="UP000188947">
    <property type="component" value="Unassembled WGS sequence"/>
</dbReference>
<name>A0A1T3J351_ELIME</name>
<keyword evidence="3" id="KW-1185">Reference proteome</keyword>
<dbReference type="RefSeq" id="WP_077564756.1">
    <property type="nucleotide sequence ID" value="NZ_CP016378.1"/>
</dbReference>
<reference evidence="2 3" key="1">
    <citation type="submission" date="2016-11" db="EMBL/GenBank/DDBJ databases">
        <title>Genome sequence and comparative genomic analysis of clinical strain Elizabethkingia meningoseptica 61421 PRCM.</title>
        <authorList>
            <person name="Wang M."/>
            <person name="Hu S."/>
            <person name="Cao L."/>
            <person name="Jiang T."/>
            <person name="Zhou Y."/>
            <person name="Ming D."/>
        </authorList>
    </citation>
    <scope>NUCLEOTIDE SEQUENCE [LARGE SCALE GENOMIC DNA]</scope>
    <source>
        <strain evidence="2 3">61421 PRCM</strain>
    </source>
</reference>
<comment type="caution">
    <text evidence="2">The sequence shown here is derived from an EMBL/GenBank/DDBJ whole genome shotgun (WGS) entry which is preliminary data.</text>
</comment>